<feature type="region of interest" description="Disordered" evidence="2">
    <location>
        <begin position="25"/>
        <end position="46"/>
    </location>
</feature>
<evidence type="ECO:0000256" key="1">
    <source>
        <dbReference type="PIRSR" id="PIRSR600917-52"/>
    </source>
</evidence>
<keyword evidence="5" id="KW-1185">Reference proteome</keyword>
<dbReference type="Gene3D" id="3.40.720.10">
    <property type="entry name" value="Alkaline Phosphatase, subunit A"/>
    <property type="match status" value="1"/>
</dbReference>
<dbReference type="PANTHER" id="PTHR43751:SF3">
    <property type="entry name" value="SULFATASE N-TERMINAL DOMAIN-CONTAINING PROTEIN"/>
    <property type="match status" value="1"/>
</dbReference>
<evidence type="ECO:0000256" key="2">
    <source>
        <dbReference type="SAM" id="MobiDB-lite"/>
    </source>
</evidence>
<feature type="modified residue" description="3-oxoalanine (Ser)" evidence="1">
    <location>
        <position position="351"/>
    </location>
</feature>
<reference evidence="4 5" key="1">
    <citation type="submission" date="2019-08" db="EMBL/GenBank/DDBJ databases">
        <authorList>
            <person name="Liang Q."/>
        </authorList>
    </citation>
    <scope>NUCLEOTIDE SEQUENCE [LARGE SCALE GENOMIC DNA]</scope>
    <source>
        <strain evidence="4 5">V1718</strain>
    </source>
</reference>
<keyword evidence="4" id="KW-0808">Transferase</keyword>
<dbReference type="InterPro" id="IPR000917">
    <property type="entry name" value="Sulfatase_N"/>
</dbReference>
<keyword evidence="4" id="KW-0378">Hydrolase</keyword>
<dbReference type="EMBL" id="CP042467">
    <property type="protein sequence ID" value="QED29848.1"/>
    <property type="molecule type" value="Genomic_DNA"/>
</dbReference>
<name>A0A5B8XXZ8_9DELT</name>
<dbReference type="PANTHER" id="PTHR43751">
    <property type="entry name" value="SULFATASE"/>
    <property type="match status" value="1"/>
</dbReference>
<evidence type="ECO:0000313" key="5">
    <source>
        <dbReference type="Proteomes" id="UP000321595"/>
    </source>
</evidence>
<dbReference type="KEGG" id="bbae:FRD01_21960"/>
<dbReference type="SUPFAM" id="SSF53649">
    <property type="entry name" value="Alkaline phosphatase-like"/>
    <property type="match status" value="1"/>
</dbReference>
<dbReference type="GO" id="GO:0016740">
    <property type="term" value="F:transferase activity"/>
    <property type="evidence" value="ECO:0007669"/>
    <property type="project" value="UniProtKB-KW"/>
</dbReference>
<comment type="PTM">
    <text evidence="1">The conversion to 3-oxoalanine (also known as C-formylglycine, FGly), of a serine or cysteine residue in prokaryotes and of a cysteine residue in eukaryotes, is critical for catalytic activity.</text>
</comment>
<dbReference type="OrthoDB" id="5500422at2"/>
<gene>
    <name evidence="4" type="ORF">FRD01_21960</name>
</gene>
<dbReference type="InterPro" id="IPR052701">
    <property type="entry name" value="GAG_Ulvan_Degrading_Sulfatases"/>
</dbReference>
<dbReference type="CDD" id="cd16148">
    <property type="entry name" value="sulfatase_like"/>
    <property type="match status" value="1"/>
</dbReference>
<evidence type="ECO:0000313" key="4">
    <source>
        <dbReference type="EMBL" id="QED29848.1"/>
    </source>
</evidence>
<dbReference type="Pfam" id="PF00884">
    <property type="entry name" value="Sulfatase"/>
    <property type="match status" value="1"/>
</dbReference>
<feature type="compositionally biased region" description="Low complexity" evidence="2">
    <location>
        <begin position="25"/>
        <end position="43"/>
    </location>
</feature>
<dbReference type="RefSeq" id="WP_146963081.1">
    <property type="nucleotide sequence ID" value="NZ_CP042467.1"/>
</dbReference>
<dbReference type="InterPro" id="IPR017850">
    <property type="entry name" value="Alkaline_phosphatase_core_sf"/>
</dbReference>
<dbReference type="PROSITE" id="PS51257">
    <property type="entry name" value="PROKAR_LIPOPROTEIN"/>
    <property type="match status" value="1"/>
</dbReference>
<protein>
    <submittedName>
        <fullName evidence="4">Sulfatase-like hydrolase/transferase</fullName>
    </submittedName>
</protein>
<proteinExistence type="predicted"/>
<sequence length="714" mass="79184">MRAFFLLALIFVSLGCEEPRGVPDNALPPKAPASNNAAAEAPVDSPPPAPSIPEIFELSLDEDLVFNFNANASRFHMYSDGLLVHFAEPGFWKYTQEYSRPFGEAVEFEDERGRVLERRAAKLNVPLRNLKSAIIKVKAHGVSSGQRLQINVNGKMVGVQDLERRWQTLEFEVAEGLLKDGENEVLISLRNAGRVGGKRTYGLISSMEFVGEQPPTTSKSLWIELPEKSVFEADSEKTFEIQVRTADSLKTAETIVHEGKVRADLSEWGGEVVELQFPKGASFENARIAMHAVESAPKWEPIENAILLVIDAQRSDRLELYADTRVKTPNMTREGKHAFVFRNNQAASPSSPPSHASIQTGMIPRVHGVTGDKGQLKSDTPLLSSQLEDFGVFSAYVGNNSFGMGRLRKAGKWSKFVQPVSEGKGIDCTAVNEETLKVIDEARATSKRFFVSMLPFEPHAPYRFHEGITEKYHEGGWGPPVGKFADGYLLVDIMAGRKKMSEENWSQLLALYDGEVEYMDVCFGALVDALKERGIWEKTAIVVTSDHGEGMNERGRVGHAYGHYHELADVPFTVYAPALLADGPVRLESPTSVLDIAPTILELMGAPVSKKVQGESMLGAMKKRASFPRVVSSEYGRSYGLRARHWRMIVNYDGSEELYDLIKDPTEKNNLVETDAIGLRYLRDSAGFFLEFRSDWTTSNWANASDSVQNPAAD</sequence>
<accession>A0A5B8XXZ8</accession>
<dbReference type="GO" id="GO:0016787">
    <property type="term" value="F:hydrolase activity"/>
    <property type="evidence" value="ECO:0007669"/>
    <property type="project" value="UniProtKB-KW"/>
</dbReference>
<dbReference type="AlphaFoldDB" id="A0A5B8XXZ8"/>
<organism evidence="4 5">
    <name type="scientific">Microvenator marinus</name>
    <dbReference type="NCBI Taxonomy" id="2600177"/>
    <lineage>
        <taxon>Bacteria</taxon>
        <taxon>Deltaproteobacteria</taxon>
        <taxon>Bradymonadales</taxon>
        <taxon>Microvenatoraceae</taxon>
        <taxon>Microvenator</taxon>
    </lineage>
</organism>
<feature type="domain" description="Sulfatase N-terminal" evidence="3">
    <location>
        <begin position="304"/>
        <end position="606"/>
    </location>
</feature>
<dbReference type="Proteomes" id="UP000321595">
    <property type="component" value="Chromosome"/>
</dbReference>
<evidence type="ECO:0000259" key="3">
    <source>
        <dbReference type="Pfam" id="PF00884"/>
    </source>
</evidence>